<dbReference type="RefSeq" id="WP_061932415.1">
    <property type="nucleotide sequence ID" value="NZ_JABCQN010000004.1"/>
</dbReference>
<dbReference type="GO" id="GO:0046872">
    <property type="term" value="F:metal ion binding"/>
    <property type="evidence" value="ECO:0007669"/>
    <property type="project" value="UniProtKB-KW"/>
</dbReference>
<dbReference type="GeneID" id="81475068"/>
<dbReference type="Pfam" id="PF12627">
    <property type="entry name" value="PolyA_pol_RNAbd"/>
    <property type="match status" value="1"/>
</dbReference>
<dbReference type="SUPFAM" id="SSF81301">
    <property type="entry name" value="Nucleotidyltransferase"/>
    <property type="match status" value="1"/>
</dbReference>
<comment type="caution">
    <text evidence="11">The sequence shown here is derived from an EMBL/GenBank/DDBJ whole genome shotgun (WGS) entry which is preliminary data.</text>
</comment>
<dbReference type="GO" id="GO:0016779">
    <property type="term" value="F:nucleotidyltransferase activity"/>
    <property type="evidence" value="ECO:0007669"/>
    <property type="project" value="UniProtKB-KW"/>
</dbReference>
<name>A0A9Q2IRR2_GLUJA</name>
<dbReference type="Proteomes" id="UP000661006">
    <property type="component" value="Unassembled WGS sequence"/>
</dbReference>
<dbReference type="GO" id="GO:0000166">
    <property type="term" value="F:nucleotide binding"/>
    <property type="evidence" value="ECO:0007669"/>
    <property type="project" value="UniProtKB-KW"/>
</dbReference>
<dbReference type="EMBL" id="JABCQN010000004">
    <property type="protein sequence ID" value="MBF0871215.1"/>
    <property type="molecule type" value="Genomic_DNA"/>
</dbReference>
<keyword evidence="6" id="KW-0547">Nucleotide-binding</keyword>
<organism evidence="11 12">
    <name type="scientific">Gluconobacter japonicus</name>
    <dbReference type="NCBI Taxonomy" id="376620"/>
    <lineage>
        <taxon>Bacteria</taxon>
        <taxon>Pseudomonadati</taxon>
        <taxon>Pseudomonadota</taxon>
        <taxon>Alphaproteobacteria</taxon>
        <taxon>Acetobacterales</taxon>
        <taxon>Acetobacteraceae</taxon>
        <taxon>Gluconobacter</taxon>
    </lineage>
</organism>
<gene>
    <name evidence="11" type="ORF">HKD32_10200</name>
</gene>
<feature type="domain" description="Poly A polymerase head" evidence="9">
    <location>
        <begin position="27"/>
        <end position="149"/>
    </location>
</feature>
<evidence type="ECO:0000256" key="3">
    <source>
        <dbReference type="ARBA" id="ARBA00022694"/>
    </source>
</evidence>
<comment type="similarity">
    <text evidence="8">Belongs to the tRNA nucleotidyltransferase/poly(A) polymerase family.</text>
</comment>
<reference evidence="11" key="2">
    <citation type="submission" date="2020-11" db="EMBL/GenBank/DDBJ databases">
        <title>Description of novel Gluconobacter species.</title>
        <authorList>
            <person name="Cleenwerck I."/>
            <person name="Cnockaert M."/>
            <person name="Borremans W."/>
            <person name="Wieme A.D."/>
            <person name="De Vuyst L."/>
            <person name="Vandamme P."/>
        </authorList>
    </citation>
    <scope>NUCLEOTIDE SEQUENCE</scope>
    <source>
        <strain evidence="11">R71697</strain>
    </source>
</reference>
<evidence type="ECO:0000256" key="4">
    <source>
        <dbReference type="ARBA" id="ARBA00022695"/>
    </source>
</evidence>
<evidence type="ECO:0000259" key="10">
    <source>
        <dbReference type="Pfam" id="PF12627"/>
    </source>
</evidence>
<evidence type="ECO:0000256" key="5">
    <source>
        <dbReference type="ARBA" id="ARBA00022723"/>
    </source>
</evidence>
<dbReference type="CDD" id="cd05398">
    <property type="entry name" value="NT_ClassII-CCAase"/>
    <property type="match status" value="1"/>
</dbReference>
<keyword evidence="2 8" id="KW-0808">Transferase</keyword>
<dbReference type="PANTHER" id="PTHR46173:SF1">
    <property type="entry name" value="CCA TRNA NUCLEOTIDYLTRANSFERASE 1, MITOCHONDRIAL"/>
    <property type="match status" value="1"/>
</dbReference>
<keyword evidence="8" id="KW-0694">RNA-binding</keyword>
<keyword evidence="7" id="KW-0460">Magnesium</keyword>
<proteinExistence type="inferred from homology"/>
<keyword evidence="4" id="KW-0548">Nucleotidyltransferase</keyword>
<dbReference type="Pfam" id="PF01743">
    <property type="entry name" value="PolyA_pol"/>
    <property type="match status" value="1"/>
</dbReference>
<accession>A0A9Q2IRR2</accession>
<evidence type="ECO:0000256" key="7">
    <source>
        <dbReference type="ARBA" id="ARBA00022842"/>
    </source>
</evidence>
<comment type="cofactor">
    <cofactor evidence="1">
        <name>Mg(2+)</name>
        <dbReference type="ChEBI" id="CHEBI:18420"/>
    </cofactor>
</comment>
<feature type="domain" description="tRNA nucleotidyltransferase/poly(A) polymerase RNA and SrmB- binding" evidence="10">
    <location>
        <begin position="181"/>
        <end position="235"/>
    </location>
</feature>
<evidence type="ECO:0000256" key="2">
    <source>
        <dbReference type="ARBA" id="ARBA00022679"/>
    </source>
</evidence>
<dbReference type="InterPro" id="IPR050264">
    <property type="entry name" value="Bact_CCA-adding_enz_type3_sf"/>
</dbReference>
<evidence type="ECO:0000256" key="8">
    <source>
        <dbReference type="RuleBase" id="RU003953"/>
    </source>
</evidence>
<evidence type="ECO:0000256" key="6">
    <source>
        <dbReference type="ARBA" id="ARBA00022741"/>
    </source>
</evidence>
<dbReference type="Gene3D" id="3.30.460.10">
    <property type="entry name" value="Beta Polymerase, domain 2"/>
    <property type="match status" value="1"/>
</dbReference>
<sequence>MKEASGLLARVKDRRGLDEVWRLLPEARLVGGAVRDLLRGVPVHDLDMATPDAPEDVLSILKSGGINTIPTGLAHGTVTAVIRGEPYEITTLRRDEETDGRHAVVSWTGDWAEDAARRDFTINAMSLDRHDVLHDYFGGLKDLADHRVRFVGEAGRRIEEDALRALRFFRFDARYGHGEPDAEACQAISERLDLMDALSAERIASELLRILTGPRVVETLSVMKETGLLECLVPASDVQALHRLLVCQAPEDALLRLFALCHADWSDLGERLKLSNADRDQLRQYAENTPVLDTAMLEDDLRRARFRQSLPVLLGRSWLTQASVLGVPDKEWDRLRTRLQHMPQPVFPLTGQDAKDAGLLPGPAMGAWLKAGQSWWLEQGCQPDRKACLMHLAGASEVLKKSD</sequence>
<dbReference type="GO" id="GO:0000049">
    <property type="term" value="F:tRNA binding"/>
    <property type="evidence" value="ECO:0007669"/>
    <property type="project" value="TreeGrafter"/>
</dbReference>
<dbReference type="InterPro" id="IPR002646">
    <property type="entry name" value="PolA_pol_head_dom"/>
</dbReference>
<dbReference type="AlphaFoldDB" id="A0A9Q2IRR2"/>
<keyword evidence="5" id="KW-0479">Metal-binding</keyword>
<dbReference type="SUPFAM" id="SSF81891">
    <property type="entry name" value="Poly A polymerase C-terminal region-like"/>
    <property type="match status" value="1"/>
</dbReference>
<evidence type="ECO:0000256" key="1">
    <source>
        <dbReference type="ARBA" id="ARBA00001946"/>
    </source>
</evidence>
<protein>
    <submittedName>
        <fullName evidence="11">CCA tRNA nucleotidyltransferase</fullName>
    </submittedName>
</protein>
<dbReference type="InterPro" id="IPR043519">
    <property type="entry name" value="NT_sf"/>
</dbReference>
<evidence type="ECO:0000259" key="9">
    <source>
        <dbReference type="Pfam" id="PF01743"/>
    </source>
</evidence>
<evidence type="ECO:0000313" key="11">
    <source>
        <dbReference type="EMBL" id="MBF0871215.1"/>
    </source>
</evidence>
<dbReference type="GO" id="GO:0008033">
    <property type="term" value="P:tRNA processing"/>
    <property type="evidence" value="ECO:0007669"/>
    <property type="project" value="UniProtKB-KW"/>
</dbReference>
<evidence type="ECO:0000313" key="12">
    <source>
        <dbReference type="Proteomes" id="UP000661006"/>
    </source>
</evidence>
<reference evidence="11" key="1">
    <citation type="submission" date="2020-04" db="EMBL/GenBank/DDBJ databases">
        <authorList>
            <person name="Sombolestani A."/>
        </authorList>
    </citation>
    <scope>NUCLEOTIDE SEQUENCE</scope>
    <source>
        <strain evidence="11">R71697</strain>
    </source>
</reference>
<dbReference type="PANTHER" id="PTHR46173">
    <property type="entry name" value="CCA TRNA NUCLEOTIDYLTRANSFERASE 1, MITOCHONDRIAL"/>
    <property type="match status" value="1"/>
</dbReference>
<dbReference type="Gene3D" id="1.10.3090.10">
    <property type="entry name" value="cca-adding enzyme, domain 2"/>
    <property type="match status" value="1"/>
</dbReference>
<dbReference type="InterPro" id="IPR032828">
    <property type="entry name" value="PolyA_RNA-bd"/>
</dbReference>
<keyword evidence="3" id="KW-0819">tRNA processing</keyword>